<dbReference type="EMBL" id="BMJW01000002">
    <property type="protein sequence ID" value="GGH01476.1"/>
    <property type="molecule type" value="Genomic_DNA"/>
</dbReference>
<evidence type="ECO:0000256" key="2">
    <source>
        <dbReference type="ARBA" id="ARBA00022801"/>
    </source>
</evidence>
<reference evidence="4" key="2">
    <citation type="submission" date="2020-09" db="EMBL/GenBank/DDBJ databases">
        <authorList>
            <person name="Sun Q."/>
            <person name="Zhou Y."/>
        </authorList>
    </citation>
    <scope>NUCLEOTIDE SEQUENCE</scope>
    <source>
        <strain evidence="4">CGMCC 1.15763</strain>
    </source>
</reference>
<dbReference type="Gene3D" id="3.10.129.10">
    <property type="entry name" value="Hotdog Thioesterase"/>
    <property type="match status" value="1"/>
</dbReference>
<evidence type="ECO:0000313" key="5">
    <source>
        <dbReference type="Proteomes" id="UP000633278"/>
    </source>
</evidence>
<dbReference type="InterPro" id="IPR029069">
    <property type="entry name" value="HotDog_dom_sf"/>
</dbReference>
<evidence type="ECO:0000313" key="4">
    <source>
        <dbReference type="EMBL" id="GGH01476.1"/>
    </source>
</evidence>
<name>A0A917ME55_9FLAO</name>
<keyword evidence="2" id="KW-0378">Hydrolase</keyword>
<dbReference type="Proteomes" id="UP000633278">
    <property type="component" value="Unassembled WGS sequence"/>
</dbReference>
<dbReference type="NCBIfam" id="TIGR00369">
    <property type="entry name" value="unchar_dom_1"/>
    <property type="match status" value="1"/>
</dbReference>
<accession>A0A917ME55</accession>
<proteinExistence type="inferred from homology"/>
<dbReference type="InterPro" id="IPR003736">
    <property type="entry name" value="PAAI_dom"/>
</dbReference>
<dbReference type="GO" id="GO:0047617">
    <property type="term" value="F:fatty acyl-CoA hydrolase activity"/>
    <property type="evidence" value="ECO:0007669"/>
    <property type="project" value="InterPro"/>
</dbReference>
<dbReference type="AlphaFoldDB" id="A0A917ME55"/>
<dbReference type="PANTHER" id="PTHR21660">
    <property type="entry name" value="THIOESTERASE SUPERFAMILY MEMBER-RELATED"/>
    <property type="match status" value="1"/>
</dbReference>
<protein>
    <recommendedName>
        <fullName evidence="3">Thioesterase domain-containing protein</fullName>
    </recommendedName>
</protein>
<reference evidence="4" key="1">
    <citation type="journal article" date="2014" name="Int. J. Syst. Evol. Microbiol.">
        <title>Complete genome sequence of Corynebacterium casei LMG S-19264T (=DSM 44701T), isolated from a smear-ripened cheese.</title>
        <authorList>
            <consortium name="US DOE Joint Genome Institute (JGI-PGF)"/>
            <person name="Walter F."/>
            <person name="Albersmeier A."/>
            <person name="Kalinowski J."/>
            <person name="Ruckert C."/>
        </authorList>
    </citation>
    <scope>NUCLEOTIDE SEQUENCE</scope>
    <source>
        <strain evidence="4">CGMCC 1.15763</strain>
    </source>
</reference>
<dbReference type="PANTHER" id="PTHR21660:SF1">
    <property type="entry name" value="ACYL-COENZYME A THIOESTERASE 13"/>
    <property type="match status" value="1"/>
</dbReference>
<dbReference type="CDD" id="cd03443">
    <property type="entry name" value="PaaI_thioesterase"/>
    <property type="match status" value="1"/>
</dbReference>
<comment type="caution">
    <text evidence="4">The sequence shown here is derived from an EMBL/GenBank/DDBJ whole genome shotgun (WGS) entry which is preliminary data.</text>
</comment>
<dbReference type="RefSeq" id="WP_188599212.1">
    <property type="nucleotide sequence ID" value="NZ_BMJW01000002.1"/>
</dbReference>
<sequence length="148" mass="16666">MENSRYKFVESFIGKHFTKSPSPFAHWLNGKVIAVKKNSLEFSFVVRKDMTNPVGMLHGGVISGMIDDCMGVTFFTLGLEYFYPSINLQVDFFNPAKEGEEVRVKTQVMKQGKTIINMRAEVYNISGKLLATATSNLAKSNFKIDLQL</sequence>
<dbReference type="Pfam" id="PF03061">
    <property type="entry name" value="4HBT"/>
    <property type="match status" value="1"/>
</dbReference>
<gene>
    <name evidence="4" type="ORF">GCM10011416_20290</name>
</gene>
<evidence type="ECO:0000259" key="3">
    <source>
        <dbReference type="Pfam" id="PF03061"/>
    </source>
</evidence>
<dbReference type="InterPro" id="IPR006683">
    <property type="entry name" value="Thioestr_dom"/>
</dbReference>
<organism evidence="4 5">
    <name type="scientific">Polaribacter pacificus</name>
    <dbReference type="NCBI Taxonomy" id="1775173"/>
    <lineage>
        <taxon>Bacteria</taxon>
        <taxon>Pseudomonadati</taxon>
        <taxon>Bacteroidota</taxon>
        <taxon>Flavobacteriia</taxon>
        <taxon>Flavobacteriales</taxon>
        <taxon>Flavobacteriaceae</taxon>
    </lineage>
</organism>
<dbReference type="SUPFAM" id="SSF54637">
    <property type="entry name" value="Thioesterase/thiol ester dehydrase-isomerase"/>
    <property type="match status" value="1"/>
</dbReference>
<feature type="domain" description="Thioesterase" evidence="3">
    <location>
        <begin position="55"/>
        <end position="130"/>
    </location>
</feature>
<evidence type="ECO:0000256" key="1">
    <source>
        <dbReference type="ARBA" id="ARBA00008324"/>
    </source>
</evidence>
<keyword evidence="5" id="KW-1185">Reference proteome</keyword>
<comment type="similarity">
    <text evidence="1">Belongs to the thioesterase PaaI family.</text>
</comment>
<dbReference type="InterPro" id="IPR039298">
    <property type="entry name" value="ACOT13"/>
</dbReference>